<evidence type="ECO:0000313" key="3">
    <source>
        <dbReference type="Proteomes" id="UP000242146"/>
    </source>
</evidence>
<feature type="region of interest" description="Disordered" evidence="1">
    <location>
        <begin position="1"/>
        <end position="20"/>
    </location>
</feature>
<keyword evidence="3" id="KW-1185">Reference proteome</keyword>
<dbReference type="AlphaFoldDB" id="A0A1X2GAR6"/>
<organism evidence="2 3">
    <name type="scientific">Hesseltinella vesiculosa</name>
    <dbReference type="NCBI Taxonomy" id="101127"/>
    <lineage>
        <taxon>Eukaryota</taxon>
        <taxon>Fungi</taxon>
        <taxon>Fungi incertae sedis</taxon>
        <taxon>Mucoromycota</taxon>
        <taxon>Mucoromycotina</taxon>
        <taxon>Mucoromycetes</taxon>
        <taxon>Mucorales</taxon>
        <taxon>Cunninghamellaceae</taxon>
        <taxon>Hesseltinella</taxon>
    </lineage>
</organism>
<dbReference type="EMBL" id="MCGT01000027">
    <property type="protein sequence ID" value="ORX49203.1"/>
    <property type="molecule type" value="Genomic_DNA"/>
</dbReference>
<dbReference type="STRING" id="101127.A0A1X2GAR6"/>
<proteinExistence type="predicted"/>
<evidence type="ECO:0008006" key="4">
    <source>
        <dbReference type="Google" id="ProtNLM"/>
    </source>
</evidence>
<name>A0A1X2GAR6_9FUNG</name>
<feature type="compositionally biased region" description="Polar residues" evidence="1">
    <location>
        <begin position="1"/>
        <end position="16"/>
    </location>
</feature>
<evidence type="ECO:0000256" key="1">
    <source>
        <dbReference type="SAM" id="MobiDB-lite"/>
    </source>
</evidence>
<protein>
    <recommendedName>
        <fullName evidence="4">PH domain-containing protein</fullName>
    </recommendedName>
</protein>
<dbReference type="OrthoDB" id="2261218at2759"/>
<comment type="caution">
    <text evidence="2">The sequence shown here is derived from an EMBL/GenBank/DDBJ whole genome shotgun (WGS) entry which is preliminary data.</text>
</comment>
<sequence length="470" mass="54040">MAFYRTVNNPMLSPTNDGPRRSLSLLSWPGSTVQKLFTTRKSKRTIVPSQSHSEIKSKKPYYQKLALKKSKTVMDITEVLEEEEEQEEKQLPALAESEEMNLPMPLPVTRREPSIYYNGMLDTLDQFPTQKLAWINDSSFAPELPSAILSKSDKPILLRKPHMKHQSSAANPRLLEKPKAMFYLRVLNITMPSHSKAQQYRCTVQIQDQLCTGSYVNRAKNGKLTSQVDLDHIFLLEMDQPNLVTLRIDVKAPKKLLGYNKKRKDITIGQQDFALSLKPFAKQKHTIKFQHDQGTFHVNVVYGSYMNEHAQLLIANQRLHADFLTIYIRGSVIPKWQRYWAVLHATKLDLYDFEYKESKPPQTSVPLHALKSVFHPALSLDDEETVDVGNLGLAMQFMPQVLVHQTKSSVLNYHRNRARMYVLPDHTTSANTWEAQLTYSASLIDEFRPEGLFLKDTTPHDTQVPLKLLW</sequence>
<gene>
    <name evidence="2" type="ORF">DM01DRAFT_1376553</name>
</gene>
<reference evidence="2 3" key="1">
    <citation type="submission" date="2016-07" db="EMBL/GenBank/DDBJ databases">
        <title>Pervasive Adenine N6-methylation of Active Genes in Fungi.</title>
        <authorList>
            <consortium name="DOE Joint Genome Institute"/>
            <person name="Mondo S.J."/>
            <person name="Dannebaum R.O."/>
            <person name="Kuo R.C."/>
            <person name="Labutti K."/>
            <person name="Haridas S."/>
            <person name="Kuo A."/>
            <person name="Salamov A."/>
            <person name="Ahrendt S.R."/>
            <person name="Lipzen A."/>
            <person name="Sullivan W."/>
            <person name="Andreopoulos W.B."/>
            <person name="Clum A."/>
            <person name="Lindquist E."/>
            <person name="Daum C."/>
            <person name="Ramamoorthy G.K."/>
            <person name="Gryganskyi A."/>
            <person name="Culley D."/>
            <person name="Magnuson J.K."/>
            <person name="James T.Y."/>
            <person name="O'Malley M.A."/>
            <person name="Stajich J.E."/>
            <person name="Spatafora J.W."/>
            <person name="Visel A."/>
            <person name="Grigoriev I.V."/>
        </authorList>
    </citation>
    <scope>NUCLEOTIDE SEQUENCE [LARGE SCALE GENOMIC DNA]</scope>
    <source>
        <strain evidence="2 3">NRRL 3301</strain>
    </source>
</reference>
<dbReference type="Proteomes" id="UP000242146">
    <property type="component" value="Unassembled WGS sequence"/>
</dbReference>
<evidence type="ECO:0000313" key="2">
    <source>
        <dbReference type="EMBL" id="ORX49203.1"/>
    </source>
</evidence>
<accession>A0A1X2GAR6</accession>